<organism evidence="1 2">
    <name type="scientific">Dictyocaulus viviparus</name>
    <name type="common">Bovine lungworm</name>
    <dbReference type="NCBI Taxonomy" id="29172"/>
    <lineage>
        <taxon>Eukaryota</taxon>
        <taxon>Metazoa</taxon>
        <taxon>Ecdysozoa</taxon>
        <taxon>Nematoda</taxon>
        <taxon>Chromadorea</taxon>
        <taxon>Rhabditida</taxon>
        <taxon>Rhabditina</taxon>
        <taxon>Rhabditomorpha</taxon>
        <taxon>Strongyloidea</taxon>
        <taxon>Metastrongylidae</taxon>
        <taxon>Dictyocaulus</taxon>
    </lineage>
</organism>
<reference evidence="2" key="2">
    <citation type="journal article" date="2016" name="Sci. Rep.">
        <title>Dictyocaulus viviparus genome, variome and transcriptome elucidate lungworm biology and support future intervention.</title>
        <authorList>
            <person name="McNulty S.N."/>
            <person name="Strube C."/>
            <person name="Rosa B.A."/>
            <person name="Martin J.C."/>
            <person name="Tyagi R."/>
            <person name="Choi Y.J."/>
            <person name="Wang Q."/>
            <person name="Hallsworth Pepin K."/>
            <person name="Zhang X."/>
            <person name="Ozersky P."/>
            <person name="Wilson R.K."/>
            <person name="Sternberg P.W."/>
            <person name="Gasser R.B."/>
            <person name="Mitreva M."/>
        </authorList>
    </citation>
    <scope>NUCLEOTIDE SEQUENCE [LARGE SCALE GENOMIC DNA]</scope>
    <source>
        <strain evidence="2">HannoverDv2000</strain>
    </source>
</reference>
<name>A0A0D8X7E5_DICVI</name>
<dbReference type="Proteomes" id="UP000053766">
    <property type="component" value="Unassembled WGS sequence"/>
</dbReference>
<gene>
    <name evidence="1" type="ORF">DICVIV_14423</name>
</gene>
<evidence type="ECO:0000313" key="1">
    <source>
        <dbReference type="EMBL" id="KJH39692.1"/>
    </source>
</evidence>
<reference evidence="1 2" key="1">
    <citation type="submission" date="2013-11" db="EMBL/GenBank/DDBJ databases">
        <title>Draft genome of the bovine lungworm Dictyocaulus viviparus.</title>
        <authorList>
            <person name="Mitreva M."/>
        </authorList>
    </citation>
    <scope>NUCLEOTIDE SEQUENCE [LARGE SCALE GENOMIC DNA]</scope>
    <source>
        <strain evidence="1 2">HannoverDv2000</strain>
    </source>
</reference>
<proteinExistence type="predicted"/>
<keyword evidence="2" id="KW-1185">Reference proteome</keyword>
<accession>A0A0D8X7E5</accession>
<sequence>MENNRRNRGVRSEGPTLYALFTSSGNAHPKLQWQIQRVMSLQHIVHLESLEKQILQLPLVLHRLLSTHRSGLSLTIQIHNNYETLYASSLTCNV</sequence>
<protein>
    <submittedName>
        <fullName evidence="1">Uncharacterized protein</fullName>
    </submittedName>
</protein>
<evidence type="ECO:0000313" key="2">
    <source>
        <dbReference type="Proteomes" id="UP000053766"/>
    </source>
</evidence>
<dbReference type="EMBL" id="KN721783">
    <property type="protein sequence ID" value="KJH39692.1"/>
    <property type="molecule type" value="Genomic_DNA"/>
</dbReference>
<dbReference type="AlphaFoldDB" id="A0A0D8X7E5"/>